<dbReference type="EMBL" id="CAJQZP010001576">
    <property type="protein sequence ID" value="CAG5055344.1"/>
    <property type="molecule type" value="Genomic_DNA"/>
</dbReference>
<evidence type="ECO:0000313" key="1">
    <source>
        <dbReference type="EMBL" id="CAG5055344.1"/>
    </source>
</evidence>
<organism evidence="1 2">
    <name type="scientific">Parnassius apollo</name>
    <name type="common">Apollo butterfly</name>
    <name type="synonym">Papilio apollo</name>
    <dbReference type="NCBI Taxonomy" id="110799"/>
    <lineage>
        <taxon>Eukaryota</taxon>
        <taxon>Metazoa</taxon>
        <taxon>Ecdysozoa</taxon>
        <taxon>Arthropoda</taxon>
        <taxon>Hexapoda</taxon>
        <taxon>Insecta</taxon>
        <taxon>Pterygota</taxon>
        <taxon>Neoptera</taxon>
        <taxon>Endopterygota</taxon>
        <taxon>Lepidoptera</taxon>
        <taxon>Glossata</taxon>
        <taxon>Ditrysia</taxon>
        <taxon>Papilionoidea</taxon>
        <taxon>Papilionidae</taxon>
        <taxon>Parnassiinae</taxon>
        <taxon>Parnassini</taxon>
        <taxon>Parnassius</taxon>
        <taxon>Parnassius</taxon>
    </lineage>
</organism>
<dbReference type="OrthoDB" id="7470475at2759"/>
<gene>
    <name evidence="1" type="ORF">PAPOLLO_LOCUS26275</name>
</gene>
<reference evidence="1" key="1">
    <citation type="submission" date="2021-04" db="EMBL/GenBank/DDBJ databases">
        <authorList>
            <person name="Tunstrom K."/>
        </authorList>
    </citation>
    <scope>NUCLEOTIDE SEQUENCE</scope>
</reference>
<protein>
    <submittedName>
        <fullName evidence="1">(apollo) hypothetical protein</fullName>
    </submittedName>
</protein>
<keyword evidence="2" id="KW-1185">Reference proteome</keyword>
<evidence type="ECO:0000313" key="2">
    <source>
        <dbReference type="Proteomes" id="UP000691718"/>
    </source>
</evidence>
<accession>A0A8S3Y5K7</accession>
<dbReference type="AlphaFoldDB" id="A0A8S3Y5K7"/>
<name>A0A8S3Y5K7_PARAO</name>
<sequence length="98" mass="11341">MLQPLLWRVSEKTPVKRKKLQFSQKPLVSKQTAVKSKISRSVIESVENTLENKKYWLKSSSAVDDKESCQDSNMSENLHIKSFGENSSKKKIYCDFSR</sequence>
<comment type="caution">
    <text evidence="1">The sequence shown here is derived from an EMBL/GenBank/DDBJ whole genome shotgun (WGS) entry which is preliminary data.</text>
</comment>
<dbReference type="Proteomes" id="UP000691718">
    <property type="component" value="Unassembled WGS sequence"/>
</dbReference>
<proteinExistence type="predicted"/>